<dbReference type="GO" id="GO:0016811">
    <property type="term" value="F:hydrolase activity, acting on carbon-nitrogen (but not peptide) bonds, in linear amides"/>
    <property type="evidence" value="ECO:0007669"/>
    <property type="project" value="InterPro"/>
</dbReference>
<dbReference type="GO" id="GO:0016812">
    <property type="term" value="F:hydrolase activity, acting on carbon-nitrogen (but not peptide) bonds, in cyclic amides"/>
    <property type="evidence" value="ECO:0007669"/>
    <property type="project" value="TreeGrafter"/>
</dbReference>
<dbReference type="PANTHER" id="PTHR11647:SF1">
    <property type="entry name" value="COLLAPSIN RESPONSE MEDIATOR PROTEIN"/>
    <property type="match status" value="1"/>
</dbReference>
<dbReference type="CDD" id="cd01297">
    <property type="entry name" value="D-aminoacylase"/>
    <property type="match status" value="1"/>
</dbReference>
<dbReference type="InterPro" id="IPR050378">
    <property type="entry name" value="Metallo-dep_Hydrolases_sf"/>
</dbReference>
<dbReference type="AlphaFoldDB" id="A0A323T822"/>
<keyword evidence="2" id="KW-0378">Hydrolase</keyword>
<dbReference type="PANTHER" id="PTHR11647">
    <property type="entry name" value="HYDRANTOINASE/DIHYDROPYRIMIDINASE FAMILY MEMBER"/>
    <property type="match status" value="1"/>
</dbReference>
<evidence type="ECO:0000313" key="2">
    <source>
        <dbReference type="EMBL" id="PYZ91749.1"/>
    </source>
</evidence>
<dbReference type="Gene3D" id="3.30.1490.130">
    <property type="entry name" value="D-aminoacylase. Domain 3"/>
    <property type="match status" value="1"/>
</dbReference>
<accession>A0A323T822</accession>
<dbReference type="InterPro" id="IPR023100">
    <property type="entry name" value="D-aminoacylase_insert_dom_sf"/>
</dbReference>
<dbReference type="GO" id="GO:0005829">
    <property type="term" value="C:cytosol"/>
    <property type="evidence" value="ECO:0007669"/>
    <property type="project" value="TreeGrafter"/>
</dbReference>
<organism evidence="2 3">
    <name type="scientific">Salipaludibacillus keqinensis</name>
    <dbReference type="NCBI Taxonomy" id="2045207"/>
    <lineage>
        <taxon>Bacteria</taxon>
        <taxon>Bacillati</taxon>
        <taxon>Bacillota</taxon>
        <taxon>Bacilli</taxon>
        <taxon>Bacillales</taxon>
        <taxon>Bacillaceae</taxon>
    </lineage>
</organism>
<dbReference type="InterPro" id="IPR011059">
    <property type="entry name" value="Metal-dep_hydrolase_composite"/>
</dbReference>
<dbReference type="EMBL" id="PDOD01000006">
    <property type="protein sequence ID" value="PYZ91749.1"/>
    <property type="molecule type" value="Genomic_DNA"/>
</dbReference>
<reference evidence="2 3" key="1">
    <citation type="submission" date="2017-10" db="EMBL/GenBank/DDBJ databases">
        <title>Bacillus sp. nov., a halophilic bacterium isolated from a Keqin Lake.</title>
        <authorList>
            <person name="Wang H."/>
        </authorList>
    </citation>
    <scope>NUCLEOTIDE SEQUENCE [LARGE SCALE GENOMIC DNA]</scope>
    <source>
        <strain evidence="2 3">KQ-12</strain>
    </source>
</reference>
<dbReference type="InterPro" id="IPR013108">
    <property type="entry name" value="Amidohydro_3"/>
</dbReference>
<dbReference type="InterPro" id="IPR032466">
    <property type="entry name" value="Metal_Hydrolase"/>
</dbReference>
<dbReference type="SUPFAM" id="SSF51338">
    <property type="entry name" value="Composite domain of metallo-dependent hydrolases"/>
    <property type="match status" value="1"/>
</dbReference>
<sequence>MYMKVDVVIKNGLVIDGSGKKGKHQLVAIKHDRIFLPKNDSEVEAERVVDAAGLVIAPGFIDIHTHSDLTLLVDSRGASKVSQGVTTEIIGNCGMAVAPCPPKSKAHMIETGSFIYSDEVEWFWENYKEYLKQFDVKGISMNVGFLLGHGAIRTAAMGLEDRKPTTAEMERMKQFVAEGMEQGAVGLSSGLVYPPGMFADVEELAELCKVVVEYGGIYSTHMRDEEDHLLDSIEESIDVARRSNVSLQVSHLKAVGRQNWGKVVQAIERLEEARKEGINAHYDFYPYPASSTSLTSQLPKWVHDGGWTKMAERITTPETREKIVKEVNPHIESSVGWHSIIVASVNTDANKGYEGKNLDEISVLKQMSPMEAMLDLIYEEKGAVKMVKFSMCEEDVATVAAGKLSMVGSDGYALAKEGPLSKGKPHPRSYGSFPRVFRKYQREQKLFSLEEAIYKMTGSVAEKLSFTDRGLIKQGFVADLVLFDPSEVKDMATYTDPHQYSEGIHSVYVSGKKAYELGEFLDPKSGVLVKPSSV</sequence>
<evidence type="ECO:0000259" key="1">
    <source>
        <dbReference type="Pfam" id="PF07969"/>
    </source>
</evidence>
<proteinExistence type="predicted"/>
<evidence type="ECO:0000313" key="3">
    <source>
        <dbReference type="Proteomes" id="UP000248214"/>
    </source>
</evidence>
<gene>
    <name evidence="2" type="ORF">CR194_19195</name>
</gene>
<dbReference type="Pfam" id="PF07969">
    <property type="entry name" value="Amidohydro_3"/>
    <property type="match status" value="1"/>
</dbReference>
<dbReference type="Proteomes" id="UP000248214">
    <property type="component" value="Unassembled WGS sequence"/>
</dbReference>
<keyword evidence="3" id="KW-1185">Reference proteome</keyword>
<protein>
    <submittedName>
        <fullName evidence="2">Amidohydrolase</fullName>
    </submittedName>
</protein>
<dbReference type="SUPFAM" id="SSF51556">
    <property type="entry name" value="Metallo-dependent hydrolases"/>
    <property type="match status" value="1"/>
</dbReference>
<dbReference type="Gene3D" id="2.30.40.10">
    <property type="entry name" value="Urease, subunit C, domain 1"/>
    <property type="match status" value="1"/>
</dbReference>
<comment type="caution">
    <text evidence="2">The sequence shown here is derived from an EMBL/GenBank/DDBJ whole genome shotgun (WGS) entry which is preliminary data.</text>
</comment>
<name>A0A323T822_9BACI</name>
<dbReference type="Gene3D" id="3.20.20.140">
    <property type="entry name" value="Metal-dependent hydrolases"/>
    <property type="match status" value="1"/>
</dbReference>
<feature type="domain" description="Amidohydrolase 3" evidence="1">
    <location>
        <begin position="47"/>
        <end position="512"/>
    </location>
</feature>